<comment type="caution">
    <text evidence="3">The sequence shown here is derived from an EMBL/GenBank/DDBJ whole genome shotgun (WGS) entry which is preliminary data.</text>
</comment>
<dbReference type="InterPro" id="IPR036291">
    <property type="entry name" value="NAD(P)-bd_dom_sf"/>
</dbReference>
<dbReference type="SMART" id="SM00829">
    <property type="entry name" value="PKS_ER"/>
    <property type="match status" value="1"/>
</dbReference>
<dbReference type="InterPro" id="IPR020843">
    <property type="entry name" value="ER"/>
</dbReference>
<evidence type="ECO:0000256" key="1">
    <source>
        <dbReference type="ARBA" id="ARBA00023002"/>
    </source>
</evidence>
<dbReference type="InterPro" id="IPR013149">
    <property type="entry name" value="ADH-like_C"/>
</dbReference>
<gene>
    <name evidence="3" type="ORF">GCM10009754_57510</name>
</gene>
<dbReference type="SUPFAM" id="SSF51735">
    <property type="entry name" value="NAD(P)-binding Rossmann-fold domains"/>
    <property type="match status" value="1"/>
</dbReference>
<dbReference type="SUPFAM" id="SSF50129">
    <property type="entry name" value="GroES-like"/>
    <property type="match status" value="1"/>
</dbReference>
<reference evidence="4" key="1">
    <citation type="journal article" date="2019" name="Int. J. Syst. Evol. Microbiol.">
        <title>The Global Catalogue of Microorganisms (GCM) 10K type strain sequencing project: providing services to taxonomists for standard genome sequencing and annotation.</title>
        <authorList>
            <consortium name="The Broad Institute Genomics Platform"/>
            <consortium name="The Broad Institute Genome Sequencing Center for Infectious Disease"/>
            <person name="Wu L."/>
            <person name="Ma J."/>
        </authorList>
    </citation>
    <scope>NUCLEOTIDE SEQUENCE [LARGE SCALE GENOMIC DNA]</scope>
    <source>
        <strain evidence="4">JCM 14545</strain>
    </source>
</reference>
<evidence type="ECO:0000259" key="2">
    <source>
        <dbReference type="SMART" id="SM00829"/>
    </source>
</evidence>
<dbReference type="Gene3D" id="3.40.50.720">
    <property type="entry name" value="NAD(P)-binding Rossmann-like Domain"/>
    <property type="match status" value="1"/>
</dbReference>
<dbReference type="Proteomes" id="UP001501116">
    <property type="component" value="Unassembled WGS sequence"/>
</dbReference>
<organism evidence="3 4">
    <name type="scientific">Amycolatopsis minnesotensis</name>
    <dbReference type="NCBI Taxonomy" id="337894"/>
    <lineage>
        <taxon>Bacteria</taxon>
        <taxon>Bacillati</taxon>
        <taxon>Actinomycetota</taxon>
        <taxon>Actinomycetes</taxon>
        <taxon>Pseudonocardiales</taxon>
        <taxon>Pseudonocardiaceae</taxon>
        <taxon>Amycolatopsis</taxon>
    </lineage>
</organism>
<dbReference type="Pfam" id="PF16884">
    <property type="entry name" value="ADH_N_2"/>
    <property type="match status" value="1"/>
</dbReference>
<keyword evidence="4" id="KW-1185">Reference proteome</keyword>
<dbReference type="Pfam" id="PF00107">
    <property type="entry name" value="ADH_zinc_N"/>
    <property type="match status" value="1"/>
</dbReference>
<accession>A0ABP5D8Y7</accession>
<feature type="domain" description="Enoyl reductase (ER)" evidence="2">
    <location>
        <begin position="9"/>
        <end position="324"/>
    </location>
</feature>
<dbReference type="InterPro" id="IPR011032">
    <property type="entry name" value="GroES-like_sf"/>
</dbReference>
<proteinExistence type="predicted"/>
<dbReference type="InterPro" id="IPR045010">
    <property type="entry name" value="MDR_fam"/>
</dbReference>
<sequence length="326" mass="33846">MRLVRRPSGPLRDGDLGVVEVPVPRPGTGEVLVRNRMMSVTAVMRSLMDGEIGLPMPSYEPGQVLWGPAVGEVVEVGDTDLAPGDLVVHQQGWREYAVVEAAAVRPVDPRALPDLAGHLSQGVTAWLGVVRGGEVRQCDTVFVTGASGGVGSLAGQIARMRGATRVIGSTGSPAKVDYLIGELGYDAVVVRGEGGIEEQLRSAAPDGIDVVFDNVGGEQLVAALAVARHGARVALVGTMSSQASGGFSAPVEIDTGALIMRGIKLHGFAVADHLDAVAEATREFGRGLAEGAIVFPHSRLSGIDEAPRALRELLGGRHIGTVVVEL</sequence>
<dbReference type="Gene3D" id="3.90.180.10">
    <property type="entry name" value="Medium-chain alcohol dehydrogenases, catalytic domain"/>
    <property type="match status" value="1"/>
</dbReference>
<protein>
    <submittedName>
        <fullName evidence="3">NADP-dependent oxidoreductase</fullName>
    </submittedName>
</protein>
<name>A0ABP5D8Y7_9PSEU</name>
<dbReference type="PANTHER" id="PTHR43205:SF7">
    <property type="entry name" value="PROSTAGLANDIN REDUCTASE 1"/>
    <property type="match status" value="1"/>
</dbReference>
<keyword evidence="1" id="KW-0560">Oxidoreductase</keyword>
<dbReference type="InterPro" id="IPR041694">
    <property type="entry name" value="ADH_N_2"/>
</dbReference>
<evidence type="ECO:0000313" key="3">
    <source>
        <dbReference type="EMBL" id="GAA1974834.1"/>
    </source>
</evidence>
<dbReference type="CDD" id="cd05288">
    <property type="entry name" value="PGDH"/>
    <property type="match status" value="1"/>
</dbReference>
<dbReference type="PANTHER" id="PTHR43205">
    <property type="entry name" value="PROSTAGLANDIN REDUCTASE"/>
    <property type="match status" value="1"/>
</dbReference>
<evidence type="ECO:0000313" key="4">
    <source>
        <dbReference type="Proteomes" id="UP001501116"/>
    </source>
</evidence>
<dbReference type="EMBL" id="BAAANN010000025">
    <property type="protein sequence ID" value="GAA1974834.1"/>
    <property type="molecule type" value="Genomic_DNA"/>
</dbReference>